<gene>
    <name evidence="1" type="ORF">RNC47_19375</name>
</gene>
<protein>
    <submittedName>
        <fullName evidence="1">Uncharacterized protein</fullName>
    </submittedName>
</protein>
<reference evidence="2" key="1">
    <citation type="submission" date="2023-07" db="EMBL/GenBank/DDBJ databases">
        <title>30 novel species of actinomycetes from the DSMZ collection.</title>
        <authorList>
            <person name="Nouioui I."/>
        </authorList>
    </citation>
    <scope>NUCLEOTIDE SEQUENCE [LARGE SCALE GENOMIC DNA]</scope>
    <source>
        <strain evidence="2">DSM 44918</strain>
    </source>
</reference>
<dbReference type="EMBL" id="JAVREM010000025">
    <property type="protein sequence ID" value="MDT0320501.1"/>
    <property type="molecule type" value="Genomic_DNA"/>
</dbReference>
<dbReference type="Proteomes" id="UP001183420">
    <property type="component" value="Unassembled WGS sequence"/>
</dbReference>
<accession>A0ABU2LSC2</accession>
<keyword evidence="2" id="KW-1185">Reference proteome</keyword>
<evidence type="ECO:0000313" key="2">
    <source>
        <dbReference type="Proteomes" id="UP001183420"/>
    </source>
</evidence>
<proteinExistence type="predicted"/>
<evidence type="ECO:0000313" key="1">
    <source>
        <dbReference type="EMBL" id="MDT0320501.1"/>
    </source>
</evidence>
<name>A0ABU2LSC2_9ACTN</name>
<comment type="caution">
    <text evidence="1">The sequence shown here is derived from an EMBL/GenBank/DDBJ whole genome shotgun (WGS) entry which is preliminary data.</text>
</comment>
<sequence>MLEVPARNAVEFLVPPGTAATWPSRRRELRDVFCVGQGGSSKLPSPDLTLVDGRRARCGRSWLTRLQLDRTPTTHGGALLDCLLAELGQGR</sequence>
<dbReference type="RefSeq" id="WP_311600417.1">
    <property type="nucleotide sequence ID" value="NZ_JAVREM010000025.1"/>
</dbReference>
<organism evidence="1 2">
    <name type="scientific">Streptomyces millisiae</name>
    <dbReference type="NCBI Taxonomy" id="3075542"/>
    <lineage>
        <taxon>Bacteria</taxon>
        <taxon>Bacillati</taxon>
        <taxon>Actinomycetota</taxon>
        <taxon>Actinomycetes</taxon>
        <taxon>Kitasatosporales</taxon>
        <taxon>Streptomycetaceae</taxon>
        <taxon>Streptomyces</taxon>
    </lineage>
</organism>